<dbReference type="STRING" id="683125.SAMN05660206_10156"/>
<dbReference type="EMBL" id="FOZZ01000001">
    <property type="protein sequence ID" value="SFS30803.1"/>
    <property type="molecule type" value="Genomic_DNA"/>
</dbReference>
<dbReference type="RefSeq" id="WP_093363174.1">
    <property type="nucleotide sequence ID" value="NZ_FOZZ01000001.1"/>
</dbReference>
<sequence length="107" mass="12364">MEQTRHNYETADVALAKLQEMGYTIDFNVEFDEISQDADDYTIDYLYRYEGESNPDDESTVYGISNSQNGRKGVFVAGNLSLIEGKKRDIILNLEIKYKNRVHDKTQ</sequence>
<dbReference type="OrthoDB" id="8418771at2"/>
<proteinExistence type="predicted"/>
<accession>A0A1I6NS99</accession>
<evidence type="ECO:0008006" key="3">
    <source>
        <dbReference type="Google" id="ProtNLM"/>
    </source>
</evidence>
<keyword evidence="2" id="KW-1185">Reference proteome</keyword>
<dbReference type="Proteomes" id="UP000198785">
    <property type="component" value="Unassembled WGS sequence"/>
</dbReference>
<evidence type="ECO:0000313" key="2">
    <source>
        <dbReference type="Proteomes" id="UP000198785"/>
    </source>
</evidence>
<name>A0A1I6NS99_9SPHI</name>
<evidence type="ECO:0000313" key="1">
    <source>
        <dbReference type="EMBL" id="SFS30803.1"/>
    </source>
</evidence>
<organism evidence="1 2">
    <name type="scientific">Sphingobacterium wenxiniae</name>
    <dbReference type="NCBI Taxonomy" id="683125"/>
    <lineage>
        <taxon>Bacteria</taxon>
        <taxon>Pseudomonadati</taxon>
        <taxon>Bacteroidota</taxon>
        <taxon>Sphingobacteriia</taxon>
        <taxon>Sphingobacteriales</taxon>
        <taxon>Sphingobacteriaceae</taxon>
        <taxon>Sphingobacterium</taxon>
    </lineage>
</organism>
<gene>
    <name evidence="1" type="ORF">SAMN05660206_10156</name>
</gene>
<reference evidence="1 2" key="1">
    <citation type="submission" date="2016-10" db="EMBL/GenBank/DDBJ databases">
        <authorList>
            <person name="de Groot N.N."/>
        </authorList>
    </citation>
    <scope>NUCLEOTIDE SEQUENCE [LARGE SCALE GENOMIC DNA]</scope>
    <source>
        <strain evidence="1 2">DSM 22789</strain>
    </source>
</reference>
<protein>
    <recommendedName>
        <fullName evidence="3">Phosphoribosylpyrophosphate synthetase</fullName>
    </recommendedName>
</protein>
<dbReference type="AlphaFoldDB" id="A0A1I6NS99"/>